<dbReference type="GO" id="GO:1903013">
    <property type="term" value="P:response to differentiation-inducing factor 1"/>
    <property type="evidence" value="ECO:0007669"/>
    <property type="project" value="TreeGrafter"/>
</dbReference>
<dbReference type="PANTHER" id="PTHR45992:SF2">
    <property type="entry name" value="EUKARYOTIC ELONGATION FACTOR 2 KINASE"/>
    <property type="match status" value="1"/>
</dbReference>
<accession>A0A1V9ZFZ3</accession>
<dbReference type="Gene3D" id="3.20.200.10">
    <property type="entry name" value="MHCK/EF2 kinase"/>
    <property type="match status" value="1"/>
</dbReference>
<reference evidence="7 8" key="1">
    <citation type="journal article" date="2014" name="Genome Biol. Evol.">
        <title>The secreted proteins of Achlya hypogyna and Thraustotheca clavata identify the ancestral oomycete secretome and reveal gene acquisitions by horizontal gene transfer.</title>
        <authorList>
            <person name="Misner I."/>
            <person name="Blouin N."/>
            <person name="Leonard G."/>
            <person name="Richards T.A."/>
            <person name="Lane C.E."/>
        </authorList>
    </citation>
    <scope>NUCLEOTIDE SEQUENCE [LARGE SCALE GENOMIC DNA]</scope>
    <source>
        <strain evidence="7 8">ATCC 34112</strain>
    </source>
</reference>
<dbReference type="GO" id="GO:0005524">
    <property type="term" value="F:ATP binding"/>
    <property type="evidence" value="ECO:0007669"/>
    <property type="project" value="UniProtKB-KW"/>
</dbReference>
<evidence type="ECO:0000313" key="8">
    <source>
        <dbReference type="Proteomes" id="UP000243217"/>
    </source>
</evidence>
<dbReference type="InterPro" id="IPR051852">
    <property type="entry name" value="Alpha-type_PK"/>
</dbReference>
<keyword evidence="4 7" id="KW-0418">Kinase</keyword>
<dbReference type="PROSITE" id="PS51158">
    <property type="entry name" value="ALPHA_KINASE"/>
    <property type="match status" value="1"/>
</dbReference>
<evidence type="ECO:0000256" key="1">
    <source>
        <dbReference type="ARBA" id="ARBA00022527"/>
    </source>
</evidence>
<evidence type="ECO:0000313" key="7">
    <source>
        <dbReference type="EMBL" id="OQR96811.1"/>
    </source>
</evidence>
<keyword evidence="8" id="KW-1185">Reference proteome</keyword>
<dbReference type="GO" id="GO:0004674">
    <property type="term" value="F:protein serine/threonine kinase activity"/>
    <property type="evidence" value="ECO:0007669"/>
    <property type="project" value="UniProtKB-KW"/>
</dbReference>
<dbReference type="PANTHER" id="PTHR45992">
    <property type="entry name" value="EUKARYOTIC ELONGATION FACTOR 2 KINASE-RELATED"/>
    <property type="match status" value="1"/>
</dbReference>
<dbReference type="OrthoDB" id="78851at2759"/>
<dbReference type="SUPFAM" id="SSF56112">
    <property type="entry name" value="Protein kinase-like (PK-like)"/>
    <property type="match status" value="1"/>
</dbReference>
<protein>
    <submittedName>
        <fullName evidence="7">Alpha kinase</fullName>
    </submittedName>
</protein>
<dbReference type="Pfam" id="PF02816">
    <property type="entry name" value="Alpha_kinase"/>
    <property type="match status" value="1"/>
</dbReference>
<dbReference type="InterPro" id="IPR004166">
    <property type="entry name" value="a-kinase_dom"/>
</dbReference>
<keyword evidence="2" id="KW-0808">Transferase</keyword>
<dbReference type="GO" id="GO:0031037">
    <property type="term" value="P:myosin II filament disassembly"/>
    <property type="evidence" value="ECO:0007669"/>
    <property type="project" value="TreeGrafter"/>
</dbReference>
<organism evidence="7 8">
    <name type="scientific">Thraustotheca clavata</name>
    <dbReference type="NCBI Taxonomy" id="74557"/>
    <lineage>
        <taxon>Eukaryota</taxon>
        <taxon>Sar</taxon>
        <taxon>Stramenopiles</taxon>
        <taxon>Oomycota</taxon>
        <taxon>Saprolegniomycetes</taxon>
        <taxon>Saprolegniales</taxon>
        <taxon>Achlyaceae</taxon>
        <taxon>Thraustotheca</taxon>
    </lineage>
</organism>
<comment type="caution">
    <text evidence="7">The sequence shown here is derived from an EMBL/GenBank/DDBJ whole genome shotgun (WGS) entry which is preliminary data.</text>
</comment>
<dbReference type="AlphaFoldDB" id="A0A1V9ZFZ3"/>
<evidence type="ECO:0000256" key="2">
    <source>
        <dbReference type="ARBA" id="ARBA00022679"/>
    </source>
</evidence>
<evidence type="ECO:0000256" key="4">
    <source>
        <dbReference type="ARBA" id="ARBA00022777"/>
    </source>
</evidence>
<dbReference type="EMBL" id="JNBS01001947">
    <property type="protein sequence ID" value="OQR96811.1"/>
    <property type="molecule type" value="Genomic_DNA"/>
</dbReference>
<evidence type="ECO:0000256" key="5">
    <source>
        <dbReference type="ARBA" id="ARBA00022840"/>
    </source>
</evidence>
<keyword evidence="1" id="KW-0723">Serine/threonine-protein kinase</keyword>
<evidence type="ECO:0000256" key="3">
    <source>
        <dbReference type="ARBA" id="ARBA00022741"/>
    </source>
</evidence>
<proteinExistence type="predicted"/>
<dbReference type="Proteomes" id="UP000243217">
    <property type="component" value="Unassembled WGS sequence"/>
</dbReference>
<keyword evidence="3" id="KW-0547">Nucleotide-binding</keyword>
<evidence type="ECO:0000259" key="6">
    <source>
        <dbReference type="PROSITE" id="PS51158"/>
    </source>
</evidence>
<name>A0A1V9ZFZ3_9STRA</name>
<feature type="domain" description="Alpha-type protein kinase" evidence="6">
    <location>
        <begin position="1"/>
        <end position="84"/>
    </location>
</feature>
<keyword evidence="5" id="KW-0067">ATP-binding</keyword>
<dbReference type="STRING" id="74557.A0A1V9ZFZ3"/>
<sequence length="136" mass="15061">MAGLKMQLMIKLQQAFSHFTYDHLLGILLVCDLQGVEWIYTDPQIHAVDMTKYRQGNLSLAGIMSFFASHTCNSICNAMRLTPYDGTALPPIGNIAFKALADKTMTCSCPLCGAIYTMLHSGFAAELLKYPELYCP</sequence>
<dbReference type="InterPro" id="IPR011009">
    <property type="entry name" value="Kinase-like_dom_sf"/>
</dbReference>
<gene>
    <name evidence="7" type="ORF">THRCLA_21980</name>
</gene>